<dbReference type="Proteomes" id="UP000260644">
    <property type="component" value="Unassembled WGS sequence"/>
</dbReference>
<keyword evidence="2" id="KW-1185">Reference proteome</keyword>
<evidence type="ECO:0000313" key="2">
    <source>
        <dbReference type="Proteomes" id="UP000260644"/>
    </source>
</evidence>
<gene>
    <name evidence="1" type="ORF">DVR12_06610</name>
</gene>
<sequence length="135" mass="16149">MSCLKIKSEINFNAARHLQMKYYYPSVVHCAYYSCVQLMRHILLFKIGLSDRQMEEERKESYPSLGVHQYLIKRLTIELIDCGIDWERFNEEVGELKRLRILSDYQERPVDRNKSQRSLHLSNSITNYLITNFIL</sequence>
<name>A0A3E1YEY0_9BACT</name>
<protein>
    <recommendedName>
        <fullName evidence="3">HEPN domain-containing protein</fullName>
    </recommendedName>
</protein>
<evidence type="ECO:0008006" key="3">
    <source>
        <dbReference type="Google" id="ProtNLM"/>
    </source>
</evidence>
<comment type="caution">
    <text evidence="1">The sequence shown here is derived from an EMBL/GenBank/DDBJ whole genome shotgun (WGS) entry which is preliminary data.</text>
</comment>
<reference evidence="1 2" key="1">
    <citation type="submission" date="2018-07" db="EMBL/GenBank/DDBJ databases">
        <title>Chitinophaga K2CV101002-2 sp. nov., isolated from a monsoon evergreen broad-leaved forest soil.</title>
        <authorList>
            <person name="Lv Y."/>
        </authorList>
    </citation>
    <scope>NUCLEOTIDE SEQUENCE [LARGE SCALE GENOMIC DNA]</scope>
    <source>
        <strain evidence="1 2">GDMCC 1.1288</strain>
    </source>
</reference>
<dbReference type="Gene3D" id="1.20.120.330">
    <property type="entry name" value="Nucleotidyltransferases domain 2"/>
    <property type="match status" value="1"/>
</dbReference>
<proteinExistence type="predicted"/>
<dbReference type="AlphaFoldDB" id="A0A3E1YEY0"/>
<organism evidence="1 2">
    <name type="scientific">Chitinophaga silvatica</name>
    <dbReference type="NCBI Taxonomy" id="2282649"/>
    <lineage>
        <taxon>Bacteria</taxon>
        <taxon>Pseudomonadati</taxon>
        <taxon>Bacteroidota</taxon>
        <taxon>Chitinophagia</taxon>
        <taxon>Chitinophagales</taxon>
        <taxon>Chitinophagaceae</taxon>
        <taxon>Chitinophaga</taxon>
    </lineage>
</organism>
<accession>A0A3E1YEY0</accession>
<dbReference type="EMBL" id="QPMM01000002">
    <property type="protein sequence ID" value="RFS24857.1"/>
    <property type="molecule type" value="Genomic_DNA"/>
</dbReference>
<evidence type="ECO:0000313" key="1">
    <source>
        <dbReference type="EMBL" id="RFS24857.1"/>
    </source>
</evidence>